<keyword evidence="5" id="KW-1163">Viral penetration into host nucleus</keyword>
<comment type="subcellular location">
    <subcellularLocation>
        <location evidence="1">Host nucleus</location>
    </subcellularLocation>
    <subcellularLocation>
        <location evidence="2">Virion</location>
    </subcellularLocation>
</comment>
<dbReference type="GO" id="GO:0019069">
    <property type="term" value="P:viral capsid assembly"/>
    <property type="evidence" value="ECO:0007669"/>
    <property type="project" value="InterPro"/>
</dbReference>
<keyword evidence="7" id="KW-1048">Host nucleus</keyword>
<keyword evidence="17" id="KW-1185">Reference proteome</keyword>
<keyword evidence="6 16" id="KW-0167">Capsid protein</keyword>
<dbReference type="GO" id="GO:0003677">
    <property type="term" value="F:DNA binding"/>
    <property type="evidence" value="ECO:0007669"/>
    <property type="project" value="UniProtKB-KW"/>
</dbReference>
<dbReference type="GeneID" id="80544737"/>
<evidence type="ECO:0000256" key="1">
    <source>
        <dbReference type="ARBA" id="ARBA00004147"/>
    </source>
</evidence>
<evidence type="ECO:0000256" key="14">
    <source>
        <dbReference type="ARBA" id="ARBA00023296"/>
    </source>
</evidence>
<evidence type="ECO:0000256" key="13">
    <source>
        <dbReference type="ARBA" id="ARBA00023125"/>
    </source>
</evidence>
<keyword evidence="8" id="KW-0945">Host-virus interaction</keyword>
<evidence type="ECO:0000256" key="10">
    <source>
        <dbReference type="ARBA" id="ARBA00022804"/>
    </source>
</evidence>
<keyword evidence="13" id="KW-0238">DNA-binding</keyword>
<evidence type="ECO:0000256" key="6">
    <source>
        <dbReference type="ARBA" id="ARBA00022561"/>
    </source>
</evidence>
<sequence length="219" mass="25573">MAIRRYRRLRRYPVKGRRRRGFRRRRLFRRRKTPGVVYTKITVVHTIDVPRNSPYMSPGEFNVSDLLELEKYREIFERVQFTKVRVRVIPEFNISDTHEERSPLYCIFPWHSPAVLSDTFNKYLTNDKAKVYRQTQKGTMTFIPNTIVYSMAAGGNTASTIRWKPVIERLDGSGKTTIFTGCVAFQGHADMSEAKPASFNLIWDFYVKLSNLNTYNGGS</sequence>
<comment type="similarity">
    <text evidence="3">Belongs to the circoviridae capsid protein family.</text>
</comment>
<evidence type="ECO:0000256" key="3">
    <source>
        <dbReference type="ARBA" id="ARBA00010301"/>
    </source>
</evidence>
<dbReference type="GO" id="GO:0042025">
    <property type="term" value="C:host cell nucleus"/>
    <property type="evidence" value="ECO:0007669"/>
    <property type="project" value="UniProtKB-SubCell"/>
</dbReference>
<dbReference type="GO" id="GO:0039615">
    <property type="term" value="C:T=1 icosahedral viral capsid"/>
    <property type="evidence" value="ECO:0007669"/>
    <property type="project" value="UniProtKB-KW"/>
</dbReference>
<organism evidence="16 17">
    <name type="scientific">army ant associated cyclovirus 8 P1A-reste_2</name>
    <dbReference type="NCBI Taxonomy" id="3070167"/>
    <lineage>
        <taxon>Viruses</taxon>
        <taxon>Monodnaviria</taxon>
        <taxon>Shotokuvirae</taxon>
        <taxon>Cressdnaviricota</taxon>
        <taxon>Arfiviricetes</taxon>
        <taxon>Cirlivirales</taxon>
        <taxon>Circoviridae</taxon>
        <taxon>Cyclovirus</taxon>
        <taxon>Cyclovirus enseenene</taxon>
    </lineage>
</organism>
<evidence type="ECO:0000256" key="15">
    <source>
        <dbReference type="ARBA" id="ARBA00046863"/>
    </source>
</evidence>
<keyword evidence="4" id="KW-1140">T=1 icosahedral capsid protein</keyword>
<evidence type="ECO:0000256" key="7">
    <source>
        <dbReference type="ARBA" id="ARBA00022562"/>
    </source>
</evidence>
<evidence type="ECO:0000313" key="16">
    <source>
        <dbReference type="EMBL" id="WBG01485.1"/>
    </source>
</evidence>
<keyword evidence="9" id="KW-1162">Viral penetration into host cytoplasm</keyword>
<accession>A0AA47KVZ3</accession>
<dbReference type="Pfam" id="PF02443">
    <property type="entry name" value="Circo_capsid"/>
    <property type="match status" value="1"/>
</dbReference>
<keyword evidence="11" id="KW-0946">Virion</keyword>
<evidence type="ECO:0000256" key="12">
    <source>
        <dbReference type="ARBA" id="ARBA00022890"/>
    </source>
</evidence>
<proteinExistence type="inferred from homology"/>
<dbReference type="RefSeq" id="YP_010805784.1">
    <property type="nucleotide sequence ID" value="NC_077204.1"/>
</dbReference>
<evidence type="ECO:0000256" key="4">
    <source>
        <dbReference type="ARBA" id="ARBA00022431"/>
    </source>
</evidence>
<evidence type="ECO:0000256" key="9">
    <source>
        <dbReference type="ARBA" id="ARBA00022595"/>
    </source>
</evidence>
<keyword evidence="10" id="KW-1161">Viral attachment to host cell</keyword>
<name>A0AA47KVZ3_9CIRC</name>
<evidence type="ECO:0000256" key="2">
    <source>
        <dbReference type="ARBA" id="ARBA00004328"/>
    </source>
</evidence>
<protein>
    <submittedName>
        <fullName evidence="16">Coat protein</fullName>
    </submittedName>
</protein>
<dbReference type="GO" id="GO:0075509">
    <property type="term" value="P:endocytosis involved in viral entry into host cell"/>
    <property type="evidence" value="ECO:0007669"/>
    <property type="project" value="UniProtKB-KW"/>
</dbReference>
<keyword evidence="14" id="KW-1160">Virus entry into host cell</keyword>
<dbReference type="GO" id="GO:0019062">
    <property type="term" value="P:virion attachment to host cell"/>
    <property type="evidence" value="ECO:0007669"/>
    <property type="project" value="UniProtKB-KW"/>
</dbReference>
<reference evidence="16 17" key="1">
    <citation type="journal article" date="2022" name="bioRxiv">
        <title>African army ants at the forefront of virome surveillance in a remote tropical forest.</title>
        <authorList>
            <person name="Fritz M."/>
            <person name="Reggiardo B."/>
            <person name="Filloux D."/>
            <person name="Claude L."/>
            <person name="Fernandez E."/>
            <person name="Mahe F."/>
            <person name="Kraberger S."/>
            <person name="Custer J.M."/>
            <person name="Becquart P."/>
            <person name="Mebaley T.N."/>
            <person name="Kombila L.B."/>
            <person name="Lenguiya L.H."/>
            <person name="Boundenga L."/>
            <person name="Mombo I.M."/>
            <person name="Maganga G.D."/>
            <person name="Niama F.R."/>
            <person name="Koumba J.-S."/>
            <person name="Ogliastro M."/>
            <person name="Yvon M."/>
            <person name="Martin D.P."/>
            <person name="Blanc S."/>
            <person name="Varsani A."/>
            <person name="Leroy E."/>
            <person name="Roumagnac P."/>
        </authorList>
    </citation>
    <scope>NUCLEOTIDE SEQUENCE [LARGE SCALE GENOMIC DNA]</scope>
    <source>
        <strain evidence="16">P1A-reste_2</strain>
    </source>
</reference>
<dbReference type="Proteomes" id="UP001177334">
    <property type="component" value="Segment"/>
</dbReference>
<dbReference type="InterPro" id="IPR003383">
    <property type="entry name" value="Circovirus_capsid"/>
</dbReference>
<evidence type="ECO:0000256" key="11">
    <source>
        <dbReference type="ARBA" id="ARBA00022844"/>
    </source>
</evidence>
<dbReference type="KEGG" id="vg:80544737"/>
<comment type="subunit">
    <text evidence="15">Homomultimer. Assembles in the nucleus, presumably in an immature form, then migrates to the cytoplasm once assembled as mature virion. Interacts with Rep; this interaction relocates Rep into the nucleus.</text>
</comment>
<evidence type="ECO:0000256" key="8">
    <source>
        <dbReference type="ARBA" id="ARBA00022581"/>
    </source>
</evidence>
<dbReference type="EMBL" id="ON324107">
    <property type="protein sequence ID" value="WBG01485.1"/>
    <property type="molecule type" value="Genomic_DNA"/>
</dbReference>
<dbReference type="GO" id="GO:0075732">
    <property type="term" value="P:viral penetration into host nucleus"/>
    <property type="evidence" value="ECO:0007669"/>
    <property type="project" value="UniProtKB-KW"/>
</dbReference>
<dbReference type="GO" id="GO:0043657">
    <property type="term" value="C:host cell"/>
    <property type="evidence" value="ECO:0007669"/>
    <property type="project" value="GOC"/>
</dbReference>
<evidence type="ECO:0000313" key="17">
    <source>
        <dbReference type="Proteomes" id="UP001177334"/>
    </source>
</evidence>
<evidence type="ECO:0000256" key="5">
    <source>
        <dbReference type="ARBA" id="ARBA00022524"/>
    </source>
</evidence>
<keyword evidence="12" id="KW-1164">Virus endocytosis by host</keyword>